<name>A0AAF0THI7_SOLVR</name>
<reference evidence="2" key="1">
    <citation type="submission" date="2023-08" db="EMBL/GenBank/DDBJ databases">
        <title>A de novo genome assembly of Solanum verrucosum Schlechtendal, a Mexican diploid species geographically isolated from the other diploid A-genome species in potato relatives.</title>
        <authorList>
            <person name="Hosaka K."/>
        </authorList>
    </citation>
    <scope>NUCLEOTIDE SEQUENCE</scope>
    <source>
        <tissue evidence="2">Young leaves</tissue>
    </source>
</reference>
<accession>A0AAF0THI7</accession>
<evidence type="ECO:0000313" key="3">
    <source>
        <dbReference type="Proteomes" id="UP001234989"/>
    </source>
</evidence>
<dbReference type="AlphaFoldDB" id="A0AAF0THI7"/>
<evidence type="ECO:0000256" key="1">
    <source>
        <dbReference type="SAM" id="SignalP"/>
    </source>
</evidence>
<feature type="chain" id="PRO_5042177131" evidence="1">
    <location>
        <begin position="24"/>
        <end position="46"/>
    </location>
</feature>
<organism evidence="2 3">
    <name type="scientific">Solanum verrucosum</name>
    <dbReference type="NCBI Taxonomy" id="315347"/>
    <lineage>
        <taxon>Eukaryota</taxon>
        <taxon>Viridiplantae</taxon>
        <taxon>Streptophyta</taxon>
        <taxon>Embryophyta</taxon>
        <taxon>Tracheophyta</taxon>
        <taxon>Spermatophyta</taxon>
        <taxon>Magnoliopsida</taxon>
        <taxon>eudicotyledons</taxon>
        <taxon>Gunneridae</taxon>
        <taxon>Pentapetalae</taxon>
        <taxon>asterids</taxon>
        <taxon>lamiids</taxon>
        <taxon>Solanales</taxon>
        <taxon>Solanaceae</taxon>
        <taxon>Solanoideae</taxon>
        <taxon>Solaneae</taxon>
        <taxon>Solanum</taxon>
    </lineage>
</organism>
<protein>
    <submittedName>
        <fullName evidence="2">Uncharacterized protein</fullName>
    </submittedName>
</protein>
<gene>
    <name evidence="2" type="ORF">MTR67_012474</name>
</gene>
<proteinExistence type="predicted"/>
<dbReference type="Proteomes" id="UP001234989">
    <property type="component" value="Chromosome 3"/>
</dbReference>
<keyword evidence="3" id="KW-1185">Reference proteome</keyword>
<sequence>MHSAILPLVCFIAFQVLPSLVSCSRSLGDIVLLRGTVRRCADYSFS</sequence>
<keyword evidence="1" id="KW-0732">Signal</keyword>
<evidence type="ECO:0000313" key="2">
    <source>
        <dbReference type="EMBL" id="WMV19089.1"/>
    </source>
</evidence>
<feature type="signal peptide" evidence="1">
    <location>
        <begin position="1"/>
        <end position="23"/>
    </location>
</feature>
<dbReference type="EMBL" id="CP133614">
    <property type="protein sequence ID" value="WMV19089.1"/>
    <property type="molecule type" value="Genomic_DNA"/>
</dbReference>